<organism evidence="2 3">
    <name type="scientific">Candidatus Avoscillospira avicola</name>
    <dbReference type="NCBI Taxonomy" id="2840706"/>
    <lineage>
        <taxon>Bacteria</taxon>
        <taxon>Bacillati</taxon>
        <taxon>Bacillota</taxon>
        <taxon>Clostridia</taxon>
        <taxon>Eubacteriales</taxon>
        <taxon>Oscillospiraceae</taxon>
        <taxon>Oscillospiraceae incertae sedis</taxon>
        <taxon>Candidatus Avoscillospira</taxon>
    </lineage>
</organism>
<dbReference type="PANTHER" id="PTHR11365">
    <property type="entry name" value="5-OXOPROLINASE RELATED"/>
    <property type="match status" value="1"/>
</dbReference>
<evidence type="ECO:0000313" key="3">
    <source>
        <dbReference type="Proteomes" id="UP000824239"/>
    </source>
</evidence>
<dbReference type="GO" id="GO:0017168">
    <property type="term" value="F:5-oxoprolinase (ATP-hydrolyzing) activity"/>
    <property type="evidence" value="ECO:0007669"/>
    <property type="project" value="TreeGrafter"/>
</dbReference>
<evidence type="ECO:0000259" key="1">
    <source>
        <dbReference type="Pfam" id="PF02538"/>
    </source>
</evidence>
<dbReference type="EMBL" id="DVHE01000010">
    <property type="protein sequence ID" value="HIR49924.1"/>
    <property type="molecule type" value="Genomic_DNA"/>
</dbReference>
<comment type="caution">
    <text evidence="2">The sequence shown here is derived from an EMBL/GenBank/DDBJ whole genome shotgun (WGS) entry which is preliminary data.</text>
</comment>
<feature type="domain" description="Hydantoinase B/oxoprolinase" evidence="1">
    <location>
        <begin position="8"/>
        <end position="530"/>
    </location>
</feature>
<sequence length="580" mass="62882">MAEQVKINPVTLDIVKDALIAVSNEIFYAFAQTSMSPIIYETLDYASGIADAQGRLLTQGNGVTGFIGMISPMICAVVEKYGKENLHPGDVYIINDPFMGGGTHMSDVGMVMPIFYEGELIAFAGNKAHWSDIGGMAPGSFSTDATNMFQEGMCFSGTKLVDRGQLVEPVWDLMRSNMRYPQISQGDMWGQISSLRTGEKRIGELCSKYGADVVKGSMERLIDQGERVARKRLQEMPKGTWEMDEYMDDDGHGNPVHLQVKVTITDDEFLADFTGSDPQVIGCVNSGATAAYAGVKVVFMSVVGPELAVNDGVFAPLRTICEPGSVLQANRPAATSCYYESMIYVIDLVWRALAPAFPESLGAGHLLSVCTVLMAGKHQDFGNDYLIIEPTVGGWGACRGHDGQVGQFCVGDGETYNVPVEMAETRYGIRIDEHSLHTDGAGAGEFRGGCGAVRTYRSMNDNQTFTASFGRNKWPVWGAAGGKDGSINYFQFMDADGTVSPPTGIVARRVMHKNDVVRMVTATGGGYGNPLKRQPEKVAMDAKNEYITVEQARDDYGVLLDPDTFAILGFTEARQQASQA</sequence>
<dbReference type="InterPro" id="IPR045079">
    <property type="entry name" value="Oxoprolinase-like"/>
</dbReference>
<dbReference type="InterPro" id="IPR003692">
    <property type="entry name" value="Hydantoinase_B"/>
</dbReference>
<reference evidence="2" key="1">
    <citation type="submission" date="2020-10" db="EMBL/GenBank/DDBJ databases">
        <authorList>
            <person name="Gilroy R."/>
        </authorList>
    </citation>
    <scope>NUCLEOTIDE SEQUENCE</scope>
    <source>
        <strain evidence="2">ChiBcec15-4380</strain>
    </source>
</reference>
<dbReference type="GO" id="GO:0006749">
    <property type="term" value="P:glutathione metabolic process"/>
    <property type="evidence" value="ECO:0007669"/>
    <property type="project" value="TreeGrafter"/>
</dbReference>
<dbReference type="AlphaFoldDB" id="A0A9D1APX5"/>
<dbReference type="Pfam" id="PF02538">
    <property type="entry name" value="Hydantoinase_B"/>
    <property type="match status" value="1"/>
</dbReference>
<evidence type="ECO:0000313" key="2">
    <source>
        <dbReference type="EMBL" id="HIR49924.1"/>
    </source>
</evidence>
<gene>
    <name evidence="2" type="ORF">IAA53_01330</name>
</gene>
<name>A0A9D1APX5_9FIRM</name>
<protein>
    <submittedName>
        <fullName evidence="2">Hydantoinase B/oxoprolinase family protein</fullName>
    </submittedName>
</protein>
<proteinExistence type="predicted"/>
<reference evidence="2" key="2">
    <citation type="journal article" date="2021" name="PeerJ">
        <title>Extensive microbial diversity within the chicken gut microbiome revealed by metagenomics and culture.</title>
        <authorList>
            <person name="Gilroy R."/>
            <person name="Ravi A."/>
            <person name="Getino M."/>
            <person name="Pursley I."/>
            <person name="Horton D.L."/>
            <person name="Alikhan N.F."/>
            <person name="Baker D."/>
            <person name="Gharbi K."/>
            <person name="Hall N."/>
            <person name="Watson M."/>
            <person name="Adriaenssens E.M."/>
            <person name="Foster-Nyarko E."/>
            <person name="Jarju S."/>
            <person name="Secka A."/>
            <person name="Antonio M."/>
            <person name="Oren A."/>
            <person name="Chaudhuri R.R."/>
            <person name="La Ragione R."/>
            <person name="Hildebrand F."/>
            <person name="Pallen M.J."/>
        </authorList>
    </citation>
    <scope>NUCLEOTIDE SEQUENCE</scope>
    <source>
        <strain evidence="2">ChiBcec15-4380</strain>
    </source>
</reference>
<dbReference type="Proteomes" id="UP000824239">
    <property type="component" value="Unassembled WGS sequence"/>
</dbReference>
<dbReference type="GO" id="GO:0005829">
    <property type="term" value="C:cytosol"/>
    <property type="evidence" value="ECO:0007669"/>
    <property type="project" value="TreeGrafter"/>
</dbReference>
<dbReference type="PANTHER" id="PTHR11365:SF23">
    <property type="entry name" value="HYPOTHETICAL 5-OXOPROLINASE (EUROFUNG)-RELATED"/>
    <property type="match status" value="1"/>
</dbReference>
<accession>A0A9D1APX5</accession>